<evidence type="ECO:0000313" key="5">
    <source>
        <dbReference type="Proteomes" id="UP000663829"/>
    </source>
</evidence>
<evidence type="ECO:0000313" key="3">
    <source>
        <dbReference type="EMBL" id="CAF3534074.1"/>
    </source>
</evidence>
<accession>A0A813ZAZ7</accession>
<dbReference type="EMBL" id="CAJOBC010001465">
    <property type="protein sequence ID" value="CAF3680048.1"/>
    <property type="molecule type" value="Genomic_DNA"/>
</dbReference>
<dbReference type="Proteomes" id="UP000681722">
    <property type="component" value="Unassembled WGS sequence"/>
</dbReference>
<dbReference type="EMBL" id="CAJNOQ010001465">
    <property type="protein sequence ID" value="CAF0896884.1"/>
    <property type="molecule type" value="Genomic_DNA"/>
</dbReference>
<reference evidence="2" key="1">
    <citation type="submission" date="2021-02" db="EMBL/GenBank/DDBJ databases">
        <authorList>
            <person name="Nowell W R."/>
        </authorList>
    </citation>
    <scope>NUCLEOTIDE SEQUENCE</scope>
</reference>
<evidence type="ECO:0000313" key="1">
    <source>
        <dbReference type="EMBL" id="CAF0754909.1"/>
    </source>
</evidence>
<organism evidence="2 5">
    <name type="scientific">Didymodactylos carnosus</name>
    <dbReference type="NCBI Taxonomy" id="1234261"/>
    <lineage>
        <taxon>Eukaryota</taxon>
        <taxon>Metazoa</taxon>
        <taxon>Spiralia</taxon>
        <taxon>Gnathifera</taxon>
        <taxon>Rotifera</taxon>
        <taxon>Eurotatoria</taxon>
        <taxon>Bdelloidea</taxon>
        <taxon>Philodinida</taxon>
        <taxon>Philodinidae</taxon>
        <taxon>Didymodactylos</taxon>
    </lineage>
</organism>
<name>A0A813ZAZ7_9BILA</name>
<sequence>MNYPFRHVLLDWSVRVDDLISCLTFDEIINQLACDGCWDHTVHCTTGYQTVLLGKTEYLRGQVNENSTGFLQVINLATT</sequence>
<evidence type="ECO:0000313" key="4">
    <source>
        <dbReference type="EMBL" id="CAF3680048.1"/>
    </source>
</evidence>
<dbReference type="EMBL" id="CAJNOK010000462">
    <property type="protein sequence ID" value="CAF0754909.1"/>
    <property type="molecule type" value="Genomic_DNA"/>
</dbReference>
<dbReference type="Proteomes" id="UP000663829">
    <property type="component" value="Unassembled WGS sequence"/>
</dbReference>
<dbReference type="Proteomes" id="UP000682733">
    <property type="component" value="Unassembled WGS sequence"/>
</dbReference>
<dbReference type="EMBL" id="CAJOBA010000462">
    <property type="protein sequence ID" value="CAF3534074.1"/>
    <property type="molecule type" value="Genomic_DNA"/>
</dbReference>
<evidence type="ECO:0000313" key="2">
    <source>
        <dbReference type="EMBL" id="CAF0896884.1"/>
    </source>
</evidence>
<gene>
    <name evidence="2" type="ORF">GPM918_LOCUS8424</name>
    <name evidence="1" type="ORF">OVA965_LOCUS2228</name>
    <name evidence="4" type="ORF">SRO942_LOCUS8424</name>
    <name evidence="3" type="ORF">TMI583_LOCUS2228</name>
</gene>
<proteinExistence type="predicted"/>
<protein>
    <submittedName>
        <fullName evidence="2">Uncharacterized protein</fullName>
    </submittedName>
</protein>
<keyword evidence="5" id="KW-1185">Reference proteome</keyword>
<dbReference type="OrthoDB" id="47059at2759"/>
<dbReference type="AlphaFoldDB" id="A0A813ZAZ7"/>
<comment type="caution">
    <text evidence="2">The sequence shown here is derived from an EMBL/GenBank/DDBJ whole genome shotgun (WGS) entry which is preliminary data.</text>
</comment>
<dbReference type="Proteomes" id="UP000677228">
    <property type="component" value="Unassembled WGS sequence"/>
</dbReference>